<dbReference type="InterPro" id="IPR006260">
    <property type="entry name" value="TonB/TolA_C"/>
</dbReference>
<keyword evidence="7" id="KW-0653">Protein transport</keyword>
<evidence type="ECO:0000256" key="4">
    <source>
        <dbReference type="ARBA" id="ARBA00022475"/>
    </source>
</evidence>
<protein>
    <submittedName>
        <fullName evidence="13">TonB family protein</fullName>
    </submittedName>
</protein>
<evidence type="ECO:0000313" key="13">
    <source>
        <dbReference type="EMBL" id="MTD92731.1"/>
    </source>
</evidence>
<dbReference type="GO" id="GO:0031992">
    <property type="term" value="F:energy transducer activity"/>
    <property type="evidence" value="ECO:0007669"/>
    <property type="project" value="TreeGrafter"/>
</dbReference>
<evidence type="ECO:0000313" key="14">
    <source>
        <dbReference type="Proteomes" id="UP000440694"/>
    </source>
</evidence>
<feature type="domain" description="TonB C-terminal" evidence="12">
    <location>
        <begin position="136"/>
        <end position="226"/>
    </location>
</feature>
<name>A0A6I3KIX1_9HYPH</name>
<evidence type="ECO:0000256" key="7">
    <source>
        <dbReference type="ARBA" id="ARBA00022927"/>
    </source>
</evidence>
<dbReference type="AlphaFoldDB" id="A0A6I3KIX1"/>
<dbReference type="RefSeq" id="WP_154737325.1">
    <property type="nucleotide sequence ID" value="NZ_WMBQ01000001.1"/>
</dbReference>
<keyword evidence="4" id="KW-1003">Cell membrane</keyword>
<dbReference type="GO" id="GO:0015031">
    <property type="term" value="P:protein transport"/>
    <property type="evidence" value="ECO:0007669"/>
    <property type="project" value="UniProtKB-KW"/>
</dbReference>
<sequence>MAFERLPNDQEQTSVGASGEVVRLLVASALAVILLAGGVYWLHQFPAQPGMLQSGAMVEVQLVSVAELQPTDTASVEGVDVEGISTKSGPSSQQDASIAEEAEQPLQSPHLDPIAKADIDYAPALARSPPTETALKFRQILLRHIAQYQRYPAVARMQRLEGTVQVLFRLRRDGSILDAWVSSSSGTPILDTEAISTLYRAEPLPAIPGEMPGELKIVLPIAFSLR</sequence>
<dbReference type="SUPFAM" id="SSF74653">
    <property type="entry name" value="TolA/TonB C-terminal domain"/>
    <property type="match status" value="1"/>
</dbReference>
<dbReference type="Pfam" id="PF03544">
    <property type="entry name" value="TonB_C"/>
    <property type="match status" value="1"/>
</dbReference>
<evidence type="ECO:0000256" key="2">
    <source>
        <dbReference type="ARBA" id="ARBA00006555"/>
    </source>
</evidence>
<comment type="caution">
    <text evidence="13">The sequence shown here is derived from an EMBL/GenBank/DDBJ whole genome shotgun (WGS) entry which is preliminary data.</text>
</comment>
<proteinExistence type="inferred from homology"/>
<evidence type="ECO:0000256" key="11">
    <source>
        <dbReference type="SAM" id="Phobius"/>
    </source>
</evidence>
<dbReference type="NCBIfam" id="TIGR01352">
    <property type="entry name" value="tonB_Cterm"/>
    <property type="match status" value="1"/>
</dbReference>
<dbReference type="EMBL" id="WMBQ01000001">
    <property type="protein sequence ID" value="MTD92731.1"/>
    <property type="molecule type" value="Genomic_DNA"/>
</dbReference>
<dbReference type="PANTHER" id="PTHR33446:SF2">
    <property type="entry name" value="PROTEIN TONB"/>
    <property type="match status" value="1"/>
</dbReference>
<organism evidence="13 14">
    <name type="scientific">Hyphomicrobium album</name>
    <dbReference type="NCBI Taxonomy" id="2665159"/>
    <lineage>
        <taxon>Bacteria</taxon>
        <taxon>Pseudomonadati</taxon>
        <taxon>Pseudomonadota</taxon>
        <taxon>Alphaproteobacteria</taxon>
        <taxon>Hyphomicrobiales</taxon>
        <taxon>Hyphomicrobiaceae</taxon>
        <taxon>Hyphomicrobium</taxon>
    </lineage>
</organism>
<dbReference type="PANTHER" id="PTHR33446">
    <property type="entry name" value="PROTEIN TONB-RELATED"/>
    <property type="match status" value="1"/>
</dbReference>
<evidence type="ECO:0000256" key="6">
    <source>
        <dbReference type="ARBA" id="ARBA00022692"/>
    </source>
</evidence>
<dbReference type="GO" id="GO:0055085">
    <property type="term" value="P:transmembrane transport"/>
    <property type="evidence" value="ECO:0007669"/>
    <property type="project" value="InterPro"/>
</dbReference>
<keyword evidence="14" id="KW-1185">Reference proteome</keyword>
<evidence type="ECO:0000256" key="8">
    <source>
        <dbReference type="ARBA" id="ARBA00022989"/>
    </source>
</evidence>
<accession>A0A6I3KIX1</accession>
<keyword evidence="5" id="KW-0997">Cell inner membrane</keyword>
<reference evidence="13 14" key="1">
    <citation type="submission" date="2019-11" db="EMBL/GenBank/DDBJ databases">
        <title>Identification of a novel strain.</title>
        <authorList>
            <person name="Xu Q."/>
            <person name="Wang G."/>
        </authorList>
    </citation>
    <scope>NUCLEOTIDE SEQUENCE [LARGE SCALE GENOMIC DNA]</scope>
    <source>
        <strain evidence="14">xq</strain>
    </source>
</reference>
<feature type="transmembrane region" description="Helical" evidence="11">
    <location>
        <begin position="21"/>
        <end position="42"/>
    </location>
</feature>
<dbReference type="InterPro" id="IPR037682">
    <property type="entry name" value="TonB_C"/>
</dbReference>
<gene>
    <name evidence="13" type="ORF">GIW81_00085</name>
</gene>
<comment type="similarity">
    <text evidence="2">Belongs to the TonB family.</text>
</comment>
<evidence type="ECO:0000256" key="3">
    <source>
        <dbReference type="ARBA" id="ARBA00022448"/>
    </source>
</evidence>
<comment type="subcellular location">
    <subcellularLocation>
        <location evidence="1">Cell inner membrane</location>
        <topology evidence="1">Single-pass membrane protein</topology>
        <orientation evidence="1">Periplasmic side</orientation>
    </subcellularLocation>
</comment>
<evidence type="ECO:0000256" key="10">
    <source>
        <dbReference type="SAM" id="MobiDB-lite"/>
    </source>
</evidence>
<keyword evidence="3" id="KW-0813">Transport</keyword>
<dbReference type="GO" id="GO:0098797">
    <property type="term" value="C:plasma membrane protein complex"/>
    <property type="evidence" value="ECO:0007669"/>
    <property type="project" value="TreeGrafter"/>
</dbReference>
<keyword evidence="8 11" id="KW-1133">Transmembrane helix</keyword>
<dbReference type="Proteomes" id="UP000440694">
    <property type="component" value="Unassembled WGS sequence"/>
</dbReference>
<keyword evidence="6 11" id="KW-0812">Transmembrane</keyword>
<evidence type="ECO:0000256" key="5">
    <source>
        <dbReference type="ARBA" id="ARBA00022519"/>
    </source>
</evidence>
<feature type="region of interest" description="Disordered" evidence="10">
    <location>
        <begin position="74"/>
        <end position="109"/>
    </location>
</feature>
<evidence type="ECO:0000256" key="1">
    <source>
        <dbReference type="ARBA" id="ARBA00004383"/>
    </source>
</evidence>
<keyword evidence="9 11" id="KW-0472">Membrane</keyword>
<feature type="compositionally biased region" description="Polar residues" evidence="10">
    <location>
        <begin position="85"/>
        <end position="96"/>
    </location>
</feature>
<dbReference type="InterPro" id="IPR051045">
    <property type="entry name" value="TonB-dependent_transducer"/>
</dbReference>
<dbReference type="PROSITE" id="PS52015">
    <property type="entry name" value="TONB_CTD"/>
    <property type="match status" value="1"/>
</dbReference>
<dbReference type="Gene3D" id="3.30.1150.10">
    <property type="match status" value="1"/>
</dbReference>
<evidence type="ECO:0000256" key="9">
    <source>
        <dbReference type="ARBA" id="ARBA00023136"/>
    </source>
</evidence>
<evidence type="ECO:0000259" key="12">
    <source>
        <dbReference type="PROSITE" id="PS52015"/>
    </source>
</evidence>